<feature type="compositionally biased region" description="Polar residues" evidence="3">
    <location>
        <begin position="29"/>
        <end position="38"/>
    </location>
</feature>
<dbReference type="AlphaFoldDB" id="A0A6N8G273"/>
<comment type="caution">
    <text evidence="6">The sequence shown here is derived from an EMBL/GenBank/DDBJ whole genome shotgun (WGS) entry which is preliminary data.</text>
</comment>
<protein>
    <recommendedName>
        <fullName evidence="5">Cyanobacterial aminoacyl-tRNA synthetase CAAD domain-containing protein</fullName>
    </recommendedName>
</protein>
<reference evidence="6 7" key="1">
    <citation type="journal article" date="2019" name="Front. Microbiol.">
        <title>Genomic Features for Desiccation Tolerance and Sugar Biosynthesis in the Extremophile Gloeocapsopsis sp. UTEX B3054.</title>
        <authorList>
            <person name="Urrejola C."/>
            <person name="Alcorta J."/>
            <person name="Salas L."/>
            <person name="Vasquez M."/>
            <person name="Polz M.F."/>
            <person name="Vicuna R."/>
            <person name="Diez B."/>
        </authorList>
    </citation>
    <scope>NUCLEOTIDE SEQUENCE [LARGE SCALE GENOMIC DNA]</scope>
    <source>
        <strain evidence="6 7">1H9</strain>
    </source>
</reference>
<dbReference type="PANTHER" id="PTHR33222">
    <property type="match status" value="1"/>
</dbReference>
<dbReference type="Pfam" id="PF14159">
    <property type="entry name" value="CAAD"/>
    <property type="match status" value="1"/>
</dbReference>
<feature type="coiled-coil region" evidence="2">
    <location>
        <begin position="133"/>
        <end position="160"/>
    </location>
</feature>
<feature type="transmembrane region" description="Helical" evidence="4">
    <location>
        <begin position="85"/>
        <end position="105"/>
    </location>
</feature>
<evidence type="ECO:0000256" key="3">
    <source>
        <dbReference type="SAM" id="MobiDB-lite"/>
    </source>
</evidence>
<evidence type="ECO:0000313" key="6">
    <source>
        <dbReference type="EMBL" id="MUL38705.1"/>
    </source>
</evidence>
<evidence type="ECO:0000313" key="7">
    <source>
        <dbReference type="Proteomes" id="UP000441797"/>
    </source>
</evidence>
<feature type="transmembrane region" description="Helical" evidence="4">
    <location>
        <begin position="111"/>
        <end position="130"/>
    </location>
</feature>
<proteinExistence type="predicted"/>
<dbReference type="GO" id="GO:0009579">
    <property type="term" value="C:thylakoid"/>
    <property type="evidence" value="ECO:0007669"/>
    <property type="project" value="InterPro"/>
</dbReference>
<sequence>MTGKHSSKLSFENNIKIMESQVQPPEYANPTSSETIGVSDSAPLATLPPSTQDEQWRRVGSQISEFLALLPEYIGRFFNEYKQPIITIGLILAAIITVKVVLAVLDALNDIPLLAPTFELVGIGYSVWFVNRYLLQASKRQELSQELQSLKKQVIGSQQLPES</sequence>
<evidence type="ECO:0000256" key="4">
    <source>
        <dbReference type="SAM" id="Phobius"/>
    </source>
</evidence>
<comment type="subcellular location">
    <subcellularLocation>
        <location evidence="1">Membrane</location>
        <topology evidence="1">Multi-pass membrane protein</topology>
    </subcellularLocation>
</comment>
<keyword evidence="4" id="KW-0812">Transmembrane</keyword>
<evidence type="ECO:0000256" key="1">
    <source>
        <dbReference type="ARBA" id="ARBA00004141"/>
    </source>
</evidence>
<keyword evidence="4" id="KW-1133">Transmembrane helix</keyword>
<evidence type="ECO:0000259" key="5">
    <source>
        <dbReference type="Pfam" id="PF14159"/>
    </source>
</evidence>
<keyword evidence="7" id="KW-1185">Reference proteome</keyword>
<gene>
    <name evidence="6" type="ORF">BWI75_20860</name>
</gene>
<keyword evidence="2" id="KW-0175">Coiled coil</keyword>
<dbReference type="Proteomes" id="UP000441797">
    <property type="component" value="Unassembled WGS sequence"/>
</dbReference>
<organism evidence="6 7">
    <name type="scientific">Gloeocapsopsis dulcis AAB1 = 1H9</name>
    <dbReference type="NCBI Taxonomy" id="1433147"/>
    <lineage>
        <taxon>Bacteria</taxon>
        <taxon>Bacillati</taxon>
        <taxon>Cyanobacteriota</taxon>
        <taxon>Cyanophyceae</taxon>
        <taxon>Oscillatoriophycideae</taxon>
        <taxon>Chroococcales</taxon>
        <taxon>Chroococcaceae</taxon>
        <taxon>Gloeocapsopsis</taxon>
        <taxon>Gloeocapsopsis dulcis</taxon>
    </lineage>
</organism>
<feature type="domain" description="Cyanobacterial aminoacyl-tRNA synthetase CAAD" evidence="5">
    <location>
        <begin position="72"/>
        <end position="156"/>
    </location>
</feature>
<dbReference type="EMBL" id="NAPY01000046">
    <property type="protein sequence ID" value="MUL38705.1"/>
    <property type="molecule type" value="Genomic_DNA"/>
</dbReference>
<feature type="region of interest" description="Disordered" evidence="3">
    <location>
        <begin position="22"/>
        <end position="44"/>
    </location>
</feature>
<evidence type="ECO:0000256" key="2">
    <source>
        <dbReference type="SAM" id="Coils"/>
    </source>
</evidence>
<accession>A0A6N8G273</accession>
<keyword evidence="4" id="KW-0472">Membrane</keyword>
<dbReference type="PANTHER" id="PTHR33222:SF4">
    <property type="entry name" value="PROTEIN CURVATURE THYLAKOID 1A, CHLOROPLASTIC"/>
    <property type="match status" value="1"/>
</dbReference>
<dbReference type="InterPro" id="IPR033344">
    <property type="entry name" value="CURT1"/>
</dbReference>
<name>A0A6N8G273_9CHRO</name>
<dbReference type="InterPro" id="IPR025564">
    <property type="entry name" value="CAAD_dom"/>
</dbReference>
<dbReference type="GO" id="GO:0016020">
    <property type="term" value="C:membrane"/>
    <property type="evidence" value="ECO:0007669"/>
    <property type="project" value="UniProtKB-SubCell"/>
</dbReference>